<dbReference type="PANTHER" id="PTHR33509">
    <property type="entry name" value="LATE EMBRYOGENIS ABUNDANT PROTEIN 2-RELATED"/>
    <property type="match status" value="1"/>
</dbReference>
<dbReference type="AlphaFoldDB" id="A0A2S1WLR0"/>
<organism evidence="1">
    <name type="scientific">Cleistogenes songorica</name>
    <dbReference type="NCBI Taxonomy" id="121774"/>
    <lineage>
        <taxon>Eukaryota</taxon>
        <taxon>Viridiplantae</taxon>
        <taxon>Streptophyta</taxon>
        <taxon>Embryophyta</taxon>
        <taxon>Tracheophyta</taxon>
        <taxon>Spermatophyta</taxon>
        <taxon>Magnoliopsida</taxon>
        <taxon>Liliopsida</taxon>
        <taxon>Poales</taxon>
        <taxon>Poaceae</taxon>
        <taxon>PACMAD clade</taxon>
        <taxon>Chloridoideae</taxon>
        <taxon>Cynodonteae</taxon>
        <taxon>Orininae</taxon>
        <taxon>Cleistogenes</taxon>
    </lineage>
</organism>
<evidence type="ECO:0000313" key="1">
    <source>
        <dbReference type="EMBL" id="AWJ68114.1"/>
    </source>
</evidence>
<dbReference type="GO" id="GO:0005739">
    <property type="term" value="C:mitochondrion"/>
    <property type="evidence" value="ECO:0007669"/>
    <property type="project" value="TreeGrafter"/>
</dbReference>
<proteinExistence type="predicted"/>
<dbReference type="EMBL" id="MG976940">
    <property type="protein sequence ID" value="AWJ68114.1"/>
    <property type="molecule type" value="Genomic_DNA"/>
</dbReference>
<protein>
    <submittedName>
        <fullName evidence="1">Late embryogenesis abundant</fullName>
    </submittedName>
</protein>
<dbReference type="GO" id="GO:0006950">
    <property type="term" value="P:response to stress"/>
    <property type="evidence" value="ECO:0007669"/>
    <property type="project" value="TreeGrafter"/>
</dbReference>
<sequence>MARVATSCAAIFAQRRALSAAITVVEGSEKTVVEKAVKLGTVVKDATSALATTTEEKTVFWEPDPEMGYYRPVTGTKEVDAADLRAEMIKQRILQQIDGTATTKL</sequence>
<dbReference type="Pfam" id="PF03242">
    <property type="entry name" value="LEA_3a"/>
    <property type="match status" value="1"/>
</dbReference>
<name>A0A2S1WLR0_9POAL</name>
<gene>
    <name evidence="1" type="primary">Lea9</name>
</gene>
<dbReference type="PANTHER" id="PTHR33509:SF3">
    <property type="entry name" value="OS05G0362600 PROTEIN"/>
    <property type="match status" value="1"/>
</dbReference>
<accession>A0A2S1WLR0</accession>
<reference evidence="1" key="1">
    <citation type="submission" date="2018-02" db="EMBL/GenBank/DDBJ databases">
        <title>Insights into the development of Late Embryogenesis Abundant (LEA) gene family in Cleistogenes songorica, a xerophyte desert plant.</title>
        <authorList>
            <person name="Muvunyi B.P."/>
            <person name="Zhang J."/>
            <person name="Wang Y."/>
        </authorList>
    </citation>
    <scope>NUCLEOTIDE SEQUENCE</scope>
</reference>
<dbReference type="InterPro" id="IPR004926">
    <property type="entry name" value="LEA_3a"/>
</dbReference>